<sequence length="95" mass="10449">MIFHFFPDSTMGSLWRRIAILIFVVFGVLDASYGYPIGDVEGNYGLNGNWLTLWPCLLSAALLFVATAAIGCCLCCRNNQNGFKVSSCLHLLTLL</sequence>
<name>A0A8K0KEU2_LADFU</name>
<gene>
    <name evidence="2" type="ORF">J437_LFUL008833</name>
</gene>
<reference evidence="2" key="2">
    <citation type="submission" date="2017-10" db="EMBL/GenBank/DDBJ databases">
        <title>Ladona fulva Genome sequencing and assembly.</title>
        <authorList>
            <person name="Murali S."/>
            <person name="Richards S."/>
            <person name="Bandaranaike D."/>
            <person name="Bellair M."/>
            <person name="Blankenburg K."/>
            <person name="Chao H."/>
            <person name="Dinh H."/>
            <person name="Doddapaneni H."/>
            <person name="Dugan-Rocha S."/>
            <person name="Elkadiri S."/>
            <person name="Gnanaolivu R."/>
            <person name="Hernandez B."/>
            <person name="Skinner E."/>
            <person name="Javaid M."/>
            <person name="Lee S."/>
            <person name="Li M."/>
            <person name="Ming W."/>
            <person name="Munidasa M."/>
            <person name="Muniz J."/>
            <person name="Nguyen L."/>
            <person name="Hughes D."/>
            <person name="Osuji N."/>
            <person name="Pu L.-L."/>
            <person name="Puazo M."/>
            <person name="Qu C."/>
            <person name="Quiroz J."/>
            <person name="Raj R."/>
            <person name="Weissenberger G."/>
            <person name="Xin Y."/>
            <person name="Zou X."/>
            <person name="Han Y."/>
            <person name="Worley K."/>
            <person name="Muzny D."/>
            <person name="Gibbs R."/>
        </authorList>
    </citation>
    <scope>NUCLEOTIDE SEQUENCE</scope>
    <source>
        <strain evidence="2">Sampled in the wild</strain>
    </source>
</reference>
<keyword evidence="1" id="KW-0472">Membrane</keyword>
<dbReference type="Proteomes" id="UP000792457">
    <property type="component" value="Unassembled WGS sequence"/>
</dbReference>
<keyword evidence="3" id="KW-1185">Reference proteome</keyword>
<proteinExistence type="predicted"/>
<evidence type="ECO:0000256" key="1">
    <source>
        <dbReference type="SAM" id="Phobius"/>
    </source>
</evidence>
<keyword evidence="1" id="KW-1133">Transmembrane helix</keyword>
<evidence type="ECO:0000313" key="3">
    <source>
        <dbReference type="Proteomes" id="UP000792457"/>
    </source>
</evidence>
<reference evidence="2" key="1">
    <citation type="submission" date="2013-04" db="EMBL/GenBank/DDBJ databases">
        <authorList>
            <person name="Qu J."/>
            <person name="Murali S.C."/>
            <person name="Bandaranaike D."/>
            <person name="Bellair M."/>
            <person name="Blankenburg K."/>
            <person name="Chao H."/>
            <person name="Dinh H."/>
            <person name="Doddapaneni H."/>
            <person name="Downs B."/>
            <person name="Dugan-Rocha S."/>
            <person name="Elkadiri S."/>
            <person name="Gnanaolivu R.D."/>
            <person name="Hernandez B."/>
            <person name="Javaid M."/>
            <person name="Jayaseelan J.C."/>
            <person name="Lee S."/>
            <person name="Li M."/>
            <person name="Ming W."/>
            <person name="Munidasa M."/>
            <person name="Muniz J."/>
            <person name="Nguyen L."/>
            <person name="Ongeri F."/>
            <person name="Osuji N."/>
            <person name="Pu L.-L."/>
            <person name="Puazo M."/>
            <person name="Qu C."/>
            <person name="Quiroz J."/>
            <person name="Raj R."/>
            <person name="Weissenberger G."/>
            <person name="Xin Y."/>
            <person name="Zou X."/>
            <person name="Han Y."/>
            <person name="Richards S."/>
            <person name="Worley K."/>
            <person name="Muzny D."/>
            <person name="Gibbs R."/>
        </authorList>
    </citation>
    <scope>NUCLEOTIDE SEQUENCE</scope>
    <source>
        <strain evidence="2">Sampled in the wild</strain>
    </source>
</reference>
<protein>
    <submittedName>
        <fullName evidence="2">Uncharacterized protein</fullName>
    </submittedName>
</protein>
<keyword evidence="1" id="KW-0812">Transmembrane</keyword>
<dbReference type="EMBL" id="KZ308613">
    <property type="protein sequence ID" value="KAG8232365.1"/>
    <property type="molecule type" value="Genomic_DNA"/>
</dbReference>
<evidence type="ECO:0000313" key="2">
    <source>
        <dbReference type="EMBL" id="KAG8232365.1"/>
    </source>
</evidence>
<comment type="caution">
    <text evidence="2">The sequence shown here is derived from an EMBL/GenBank/DDBJ whole genome shotgun (WGS) entry which is preliminary data.</text>
</comment>
<accession>A0A8K0KEU2</accession>
<organism evidence="2 3">
    <name type="scientific">Ladona fulva</name>
    <name type="common">Scarce chaser dragonfly</name>
    <name type="synonym">Libellula fulva</name>
    <dbReference type="NCBI Taxonomy" id="123851"/>
    <lineage>
        <taxon>Eukaryota</taxon>
        <taxon>Metazoa</taxon>
        <taxon>Ecdysozoa</taxon>
        <taxon>Arthropoda</taxon>
        <taxon>Hexapoda</taxon>
        <taxon>Insecta</taxon>
        <taxon>Pterygota</taxon>
        <taxon>Palaeoptera</taxon>
        <taxon>Odonata</taxon>
        <taxon>Epiprocta</taxon>
        <taxon>Anisoptera</taxon>
        <taxon>Libelluloidea</taxon>
        <taxon>Libellulidae</taxon>
        <taxon>Ladona</taxon>
    </lineage>
</organism>
<dbReference type="AlphaFoldDB" id="A0A8K0KEU2"/>
<feature type="transmembrane region" description="Helical" evidence="1">
    <location>
        <begin position="50"/>
        <end position="76"/>
    </location>
</feature>